<dbReference type="SUPFAM" id="SSF81383">
    <property type="entry name" value="F-box domain"/>
    <property type="match status" value="1"/>
</dbReference>
<evidence type="ECO:0000313" key="2">
    <source>
        <dbReference type="EMBL" id="OIT39788.1"/>
    </source>
</evidence>
<dbReference type="InterPro" id="IPR036047">
    <property type="entry name" value="F-box-like_dom_sf"/>
</dbReference>
<protein>
    <recommendedName>
        <fullName evidence="1">F-box domain-containing protein</fullName>
    </recommendedName>
</protein>
<name>A0A314LDQ8_NICAT</name>
<dbReference type="Pfam" id="PF00646">
    <property type="entry name" value="F-box"/>
    <property type="match status" value="1"/>
</dbReference>
<dbReference type="SMR" id="A0A314LDQ8"/>
<sequence length="81" mass="9602">MNNALFFLILKMQNLSKYGIDDLPDELLIAILCCLNFHEAAKTCILSQRWRYLWEHTICRIELYNDDTFEIEAAEKFVEIS</sequence>
<accession>A0A314LDQ8</accession>
<dbReference type="InterPro" id="IPR053197">
    <property type="entry name" value="F-box_SCFL_complex_component"/>
</dbReference>
<dbReference type="EMBL" id="MJEQ01000079">
    <property type="protein sequence ID" value="OIT39788.1"/>
    <property type="molecule type" value="Genomic_DNA"/>
</dbReference>
<dbReference type="InterPro" id="IPR001810">
    <property type="entry name" value="F-box_dom"/>
</dbReference>
<organism evidence="2 3">
    <name type="scientific">Nicotiana attenuata</name>
    <name type="common">Coyote tobacco</name>
    <dbReference type="NCBI Taxonomy" id="49451"/>
    <lineage>
        <taxon>Eukaryota</taxon>
        <taxon>Viridiplantae</taxon>
        <taxon>Streptophyta</taxon>
        <taxon>Embryophyta</taxon>
        <taxon>Tracheophyta</taxon>
        <taxon>Spermatophyta</taxon>
        <taxon>Magnoliopsida</taxon>
        <taxon>eudicotyledons</taxon>
        <taxon>Gunneridae</taxon>
        <taxon>Pentapetalae</taxon>
        <taxon>asterids</taxon>
        <taxon>lamiids</taxon>
        <taxon>Solanales</taxon>
        <taxon>Solanaceae</taxon>
        <taxon>Nicotianoideae</taxon>
        <taxon>Nicotianeae</taxon>
        <taxon>Nicotiana</taxon>
    </lineage>
</organism>
<dbReference type="Gramene" id="OIT39788">
    <property type="protein sequence ID" value="OIT39788"/>
    <property type="gene ID" value="A4A49_23440"/>
</dbReference>
<evidence type="ECO:0000313" key="3">
    <source>
        <dbReference type="Proteomes" id="UP000187609"/>
    </source>
</evidence>
<gene>
    <name evidence="2" type="ORF">A4A49_23440</name>
</gene>
<keyword evidence="3" id="KW-1185">Reference proteome</keyword>
<dbReference type="Proteomes" id="UP000187609">
    <property type="component" value="Unassembled WGS sequence"/>
</dbReference>
<dbReference type="PANTHER" id="PTHR34223">
    <property type="entry name" value="OS11G0201299 PROTEIN"/>
    <property type="match status" value="1"/>
</dbReference>
<proteinExistence type="predicted"/>
<feature type="domain" description="F-box" evidence="1">
    <location>
        <begin position="20"/>
        <end position="56"/>
    </location>
</feature>
<comment type="caution">
    <text evidence="2">The sequence shown here is derived from an EMBL/GenBank/DDBJ whole genome shotgun (WGS) entry which is preliminary data.</text>
</comment>
<dbReference type="AlphaFoldDB" id="A0A314LDQ8"/>
<reference evidence="2" key="1">
    <citation type="submission" date="2016-11" db="EMBL/GenBank/DDBJ databases">
        <title>The genome of Nicotiana attenuata.</title>
        <authorList>
            <person name="Xu S."/>
            <person name="Brockmoeller T."/>
            <person name="Gaquerel E."/>
            <person name="Navarro A."/>
            <person name="Kuhl H."/>
            <person name="Gase K."/>
            <person name="Ling Z."/>
            <person name="Zhou W."/>
            <person name="Kreitzer C."/>
            <person name="Stanke M."/>
            <person name="Tang H."/>
            <person name="Lyons E."/>
            <person name="Pandey P."/>
            <person name="Pandey S.P."/>
            <person name="Timmermann B."/>
            <person name="Baldwin I.T."/>
        </authorList>
    </citation>
    <scope>NUCLEOTIDE SEQUENCE [LARGE SCALE GENOMIC DNA]</scope>
    <source>
        <strain evidence="2">UT</strain>
    </source>
</reference>
<evidence type="ECO:0000259" key="1">
    <source>
        <dbReference type="Pfam" id="PF00646"/>
    </source>
</evidence>
<dbReference type="Gene3D" id="1.20.1280.50">
    <property type="match status" value="1"/>
</dbReference>